<evidence type="ECO:0000313" key="2">
    <source>
        <dbReference type="Proteomes" id="UP000295388"/>
    </source>
</evidence>
<dbReference type="Gene3D" id="1.10.1660.10">
    <property type="match status" value="1"/>
</dbReference>
<protein>
    <recommendedName>
        <fullName evidence="3">MerR-like DNA binding protein</fullName>
    </recommendedName>
</protein>
<evidence type="ECO:0008006" key="3">
    <source>
        <dbReference type="Google" id="ProtNLM"/>
    </source>
</evidence>
<dbReference type="SUPFAM" id="SSF46955">
    <property type="entry name" value="Putative DNA-binding domain"/>
    <property type="match status" value="1"/>
</dbReference>
<comment type="caution">
    <text evidence="1">The sequence shown here is derived from an EMBL/GenBank/DDBJ whole genome shotgun (WGS) entry which is preliminary data.</text>
</comment>
<gene>
    <name evidence="1" type="ORF">EV643_1204</name>
</gene>
<accession>A0A4R6JJB8</accession>
<dbReference type="InterPro" id="IPR009061">
    <property type="entry name" value="DNA-bd_dom_put_sf"/>
</dbReference>
<dbReference type="OrthoDB" id="5186543at2"/>
<dbReference type="Proteomes" id="UP000295388">
    <property type="component" value="Unassembled WGS sequence"/>
</dbReference>
<dbReference type="AlphaFoldDB" id="A0A4R6JJB8"/>
<organism evidence="1 2">
    <name type="scientific">Kribbella caucasensis</name>
    <dbReference type="NCBI Taxonomy" id="2512215"/>
    <lineage>
        <taxon>Bacteria</taxon>
        <taxon>Bacillati</taxon>
        <taxon>Actinomycetota</taxon>
        <taxon>Actinomycetes</taxon>
        <taxon>Propionibacteriales</taxon>
        <taxon>Kribbellaceae</taxon>
        <taxon>Kribbella</taxon>
    </lineage>
</organism>
<keyword evidence="2" id="KW-1185">Reference proteome</keyword>
<evidence type="ECO:0000313" key="1">
    <source>
        <dbReference type="EMBL" id="TDO36274.1"/>
    </source>
</evidence>
<dbReference type="RefSeq" id="WP_133804043.1">
    <property type="nucleotide sequence ID" value="NZ_SNWQ01000020.1"/>
</dbReference>
<dbReference type="EMBL" id="SNWQ01000020">
    <property type="protein sequence ID" value="TDO36274.1"/>
    <property type="molecule type" value="Genomic_DNA"/>
</dbReference>
<sequence length="156" mass="17446">MSTLSGDAFDPNAIDDVDRVVEELAKEYYPGNNSQAPWEPAGWDNVPRGRRVQRDPETGRVTELFLIGALAFAMNRKPLTIRLWERKGIIPKVQQAAGREGSQHGGRRLYTRAQIEGMIVIAREDGLLSNDRRPIESTNFTPRVAALFDRLAVGDT</sequence>
<name>A0A4R6JJB8_9ACTN</name>
<proteinExistence type="predicted"/>
<reference evidence="1 2" key="1">
    <citation type="submission" date="2019-03" db="EMBL/GenBank/DDBJ databases">
        <title>Genomic Encyclopedia of Type Strains, Phase III (KMG-III): the genomes of soil and plant-associated and newly described type strains.</title>
        <authorList>
            <person name="Whitman W."/>
        </authorList>
    </citation>
    <scope>NUCLEOTIDE SEQUENCE [LARGE SCALE GENOMIC DNA]</scope>
    <source>
        <strain evidence="1 2">VKM Ac-2527</strain>
    </source>
</reference>